<gene>
    <name evidence="5" type="primary">pcoC</name>
    <name evidence="5" type="ORF">POI8812_03512</name>
</gene>
<evidence type="ECO:0000313" key="5">
    <source>
        <dbReference type="EMBL" id="SPF31161.1"/>
    </source>
</evidence>
<evidence type="ECO:0000256" key="3">
    <source>
        <dbReference type="SAM" id="SignalP"/>
    </source>
</evidence>
<dbReference type="AlphaFoldDB" id="A0A2R8AG02"/>
<feature type="signal peptide" evidence="3">
    <location>
        <begin position="1"/>
        <end position="22"/>
    </location>
</feature>
<keyword evidence="1 3" id="KW-0732">Signal</keyword>
<feature type="domain" description="CopC" evidence="4">
    <location>
        <begin position="23"/>
        <end position="114"/>
    </location>
</feature>
<evidence type="ECO:0000256" key="2">
    <source>
        <dbReference type="ARBA" id="ARBA00023008"/>
    </source>
</evidence>
<dbReference type="InterPro" id="IPR007348">
    <property type="entry name" value="CopC_dom"/>
</dbReference>
<dbReference type="Proteomes" id="UP000244932">
    <property type="component" value="Unassembled WGS sequence"/>
</dbReference>
<dbReference type="GO" id="GO:0042597">
    <property type="term" value="C:periplasmic space"/>
    <property type="evidence" value="ECO:0007669"/>
    <property type="project" value="InterPro"/>
</dbReference>
<accession>A0A2R8AG02</accession>
<dbReference type="Pfam" id="PF04234">
    <property type="entry name" value="CopC"/>
    <property type="match status" value="1"/>
</dbReference>
<dbReference type="InterPro" id="IPR014755">
    <property type="entry name" value="Cu-Rt/internalin_Ig-like"/>
</dbReference>
<dbReference type="RefSeq" id="WP_108783875.1">
    <property type="nucleotide sequence ID" value="NZ_OMKW01000005.1"/>
</dbReference>
<name>A0A2R8AG02_9RHOB</name>
<organism evidence="5 6">
    <name type="scientific">Pontivivens insulae</name>
    <dbReference type="NCBI Taxonomy" id="1639689"/>
    <lineage>
        <taxon>Bacteria</taxon>
        <taxon>Pseudomonadati</taxon>
        <taxon>Pseudomonadota</taxon>
        <taxon>Alphaproteobacteria</taxon>
        <taxon>Rhodobacterales</taxon>
        <taxon>Paracoccaceae</taxon>
        <taxon>Pontivivens</taxon>
    </lineage>
</organism>
<reference evidence="5 6" key="1">
    <citation type="submission" date="2018-03" db="EMBL/GenBank/DDBJ databases">
        <authorList>
            <person name="Keele B.F."/>
        </authorList>
    </citation>
    <scope>NUCLEOTIDE SEQUENCE [LARGE SCALE GENOMIC DNA]</scope>
    <source>
        <strain evidence="5 6">CeCT 8812</strain>
    </source>
</reference>
<dbReference type="OrthoDB" id="9796814at2"/>
<sequence length="116" mass="12367">MKRLQVVLAVALTLGGVNGAFAHSDTETTTPANGATVAAVEEIELRFDDPMRVTQLILTGPDGEIELERETGLEPVTVMRAVPIIDLASGDFLVEWRGLSSDGHPMQGGFEFSVAD</sequence>
<dbReference type="Gene3D" id="2.60.40.1220">
    <property type="match status" value="1"/>
</dbReference>
<keyword evidence="2" id="KW-0186">Copper</keyword>
<evidence type="ECO:0000259" key="4">
    <source>
        <dbReference type="Pfam" id="PF04234"/>
    </source>
</evidence>
<protein>
    <submittedName>
        <fullName evidence="5">Copper resistance protein C</fullName>
    </submittedName>
</protein>
<dbReference type="SUPFAM" id="SSF81296">
    <property type="entry name" value="E set domains"/>
    <property type="match status" value="1"/>
</dbReference>
<proteinExistence type="predicted"/>
<dbReference type="EMBL" id="OMKW01000005">
    <property type="protein sequence ID" value="SPF31161.1"/>
    <property type="molecule type" value="Genomic_DNA"/>
</dbReference>
<keyword evidence="6" id="KW-1185">Reference proteome</keyword>
<dbReference type="GO" id="GO:0046688">
    <property type="term" value="P:response to copper ion"/>
    <property type="evidence" value="ECO:0007669"/>
    <property type="project" value="InterPro"/>
</dbReference>
<evidence type="ECO:0000313" key="6">
    <source>
        <dbReference type="Proteomes" id="UP000244932"/>
    </source>
</evidence>
<dbReference type="GO" id="GO:0005507">
    <property type="term" value="F:copper ion binding"/>
    <property type="evidence" value="ECO:0007669"/>
    <property type="project" value="InterPro"/>
</dbReference>
<evidence type="ECO:0000256" key="1">
    <source>
        <dbReference type="ARBA" id="ARBA00022729"/>
    </source>
</evidence>
<dbReference type="InterPro" id="IPR014756">
    <property type="entry name" value="Ig_E-set"/>
</dbReference>
<feature type="chain" id="PRO_5015310310" evidence="3">
    <location>
        <begin position="23"/>
        <end position="116"/>
    </location>
</feature>